<reference evidence="2" key="1">
    <citation type="submission" date="2015-06" db="UniProtKB">
        <authorList>
            <consortium name="EnsemblPlants"/>
        </authorList>
    </citation>
    <scope>IDENTIFICATION</scope>
</reference>
<dbReference type="Pfam" id="PF00249">
    <property type="entry name" value="Myb_DNA-binding"/>
    <property type="match status" value="1"/>
</dbReference>
<dbReference type="SUPFAM" id="SSF46689">
    <property type="entry name" value="Homeodomain-like"/>
    <property type="match status" value="1"/>
</dbReference>
<dbReference type="InterPro" id="IPR017930">
    <property type="entry name" value="Myb_dom"/>
</dbReference>
<dbReference type="InterPro" id="IPR009057">
    <property type="entry name" value="Homeodomain-like_sf"/>
</dbReference>
<protein>
    <submittedName>
        <fullName evidence="2">Transcription factor MYB98</fullName>
    </submittedName>
</protein>
<dbReference type="EnsemblPlants" id="EMT28014">
    <property type="protein sequence ID" value="EMT28014"/>
    <property type="gene ID" value="F775_13148"/>
</dbReference>
<dbReference type="PROSITE" id="PS50090">
    <property type="entry name" value="MYB_LIKE"/>
    <property type="match status" value="1"/>
</dbReference>
<dbReference type="InterPro" id="IPR001005">
    <property type="entry name" value="SANT/Myb"/>
</dbReference>
<accession>M8C1A3</accession>
<dbReference type="Gene3D" id="1.10.10.60">
    <property type="entry name" value="Homeodomain-like"/>
    <property type="match status" value="1"/>
</dbReference>
<dbReference type="SMART" id="SM00717">
    <property type="entry name" value="SANT"/>
    <property type="match status" value="1"/>
</dbReference>
<dbReference type="CDD" id="cd00167">
    <property type="entry name" value="SANT"/>
    <property type="match status" value="1"/>
</dbReference>
<keyword evidence="1" id="KW-0238">DNA-binding</keyword>
<sequence length="357" mass="39831">MGVIPPHRLTRLSSSASSDPTCMPQLGRFGHPKIMMFSPRFETMKSWWKEVLNNWQPRKSLHSCLLLVGWEISKERNRKIWTDAEDIKLIELHQTWGNRWSVIARLLSGRSDNGVKNHWNATKRSLNAKRRLKKRNSKQPPPGQLSLLAEYIRSVEPHTGSPVETPMMSPQFYHDQEHCGQMGMAGRDAAIVIAPTVQAHPTYPNPAMTGTHYHPNPANMQYWAQDLNVIDGPNEGYPYYIPPNVHLNNRLWYGLSPTHMVSEQDIQQAANASMNMYAFTGQHSLPASNLKAVAGMHRECSANNQLGNMGGGAGGWSYYYDIDAVGPSCPAGGSASVSDPDEIDVVQMASRVFAAQD</sequence>
<evidence type="ECO:0000256" key="1">
    <source>
        <dbReference type="ARBA" id="ARBA00023125"/>
    </source>
</evidence>
<proteinExistence type="predicted"/>
<dbReference type="AlphaFoldDB" id="M8C1A3"/>
<evidence type="ECO:0000313" key="2">
    <source>
        <dbReference type="EnsemblPlants" id="EMT28014"/>
    </source>
</evidence>
<name>M8C1A3_AEGTA</name>
<dbReference type="GO" id="GO:0000981">
    <property type="term" value="F:DNA-binding transcription factor activity, RNA polymerase II-specific"/>
    <property type="evidence" value="ECO:0007669"/>
    <property type="project" value="TreeGrafter"/>
</dbReference>
<dbReference type="GO" id="GO:0000978">
    <property type="term" value="F:RNA polymerase II cis-regulatory region sequence-specific DNA binding"/>
    <property type="evidence" value="ECO:0007669"/>
    <property type="project" value="TreeGrafter"/>
</dbReference>
<dbReference type="PANTHER" id="PTHR45614">
    <property type="entry name" value="MYB PROTEIN-RELATED"/>
    <property type="match status" value="1"/>
</dbReference>
<dbReference type="GO" id="GO:0005634">
    <property type="term" value="C:nucleus"/>
    <property type="evidence" value="ECO:0007669"/>
    <property type="project" value="TreeGrafter"/>
</dbReference>
<dbReference type="PROSITE" id="PS51294">
    <property type="entry name" value="HTH_MYB"/>
    <property type="match status" value="1"/>
</dbReference>
<dbReference type="PANTHER" id="PTHR45614:SF80">
    <property type="match status" value="1"/>
</dbReference>
<dbReference type="InterPro" id="IPR050560">
    <property type="entry name" value="MYB_TF"/>
</dbReference>
<organism evidence="2">
    <name type="scientific">Aegilops tauschii</name>
    <name type="common">Tausch's goatgrass</name>
    <name type="synonym">Aegilops squarrosa</name>
    <dbReference type="NCBI Taxonomy" id="37682"/>
    <lineage>
        <taxon>Eukaryota</taxon>
        <taxon>Viridiplantae</taxon>
        <taxon>Streptophyta</taxon>
        <taxon>Embryophyta</taxon>
        <taxon>Tracheophyta</taxon>
        <taxon>Spermatophyta</taxon>
        <taxon>Magnoliopsida</taxon>
        <taxon>Liliopsida</taxon>
        <taxon>Poales</taxon>
        <taxon>Poaceae</taxon>
        <taxon>BOP clade</taxon>
        <taxon>Pooideae</taxon>
        <taxon>Triticodae</taxon>
        <taxon>Triticeae</taxon>
        <taxon>Triticinae</taxon>
        <taxon>Aegilops</taxon>
    </lineage>
</organism>